<protein>
    <submittedName>
        <fullName evidence="1">Uncharacterized protein</fullName>
    </submittedName>
</protein>
<name>A0ACC4DH99_PURLI</name>
<dbReference type="EMBL" id="JBGNUJ010000010">
    <property type="protein sequence ID" value="KAL3955770.1"/>
    <property type="molecule type" value="Genomic_DNA"/>
</dbReference>
<dbReference type="Proteomes" id="UP001638806">
    <property type="component" value="Unassembled WGS sequence"/>
</dbReference>
<reference evidence="1" key="1">
    <citation type="submission" date="2024-12" db="EMBL/GenBank/DDBJ databases">
        <title>Comparative genomics and development of molecular markers within Purpureocillium lilacinum and among Purpureocillium species.</title>
        <authorList>
            <person name="Yeh Z.-Y."/>
            <person name="Ni N.-T."/>
            <person name="Lo P.-H."/>
            <person name="Mushyakhwo K."/>
            <person name="Lin C.-F."/>
            <person name="Nai Y.-S."/>
        </authorList>
    </citation>
    <scope>NUCLEOTIDE SEQUENCE</scope>
    <source>
        <strain evidence="1">NCHU-NPUST-175</strain>
    </source>
</reference>
<organism evidence="1 2">
    <name type="scientific">Purpureocillium lilacinum</name>
    <name type="common">Paecilomyces lilacinus</name>
    <dbReference type="NCBI Taxonomy" id="33203"/>
    <lineage>
        <taxon>Eukaryota</taxon>
        <taxon>Fungi</taxon>
        <taxon>Dikarya</taxon>
        <taxon>Ascomycota</taxon>
        <taxon>Pezizomycotina</taxon>
        <taxon>Sordariomycetes</taxon>
        <taxon>Hypocreomycetidae</taxon>
        <taxon>Hypocreales</taxon>
        <taxon>Ophiocordycipitaceae</taxon>
        <taxon>Purpureocillium</taxon>
    </lineage>
</organism>
<keyword evidence="2" id="KW-1185">Reference proteome</keyword>
<sequence length="183" mass="19685">MKRPQPGKLNASEAVPSLHCPRVLATAAVSNTRASYSGALPTTPSRWAHPPSVGTLHRLPLTVWLFQPLDVLTQTDGPQLKSSRLDANVAVYFLPVPHAGSSGDVEVHSVRLHSLVIGLPCPDGHPVTLRDGIGTALTNMATKHRLMTRRPMAGPSSGNCHLGLADFRLSHSFWINDKLVTSK</sequence>
<comment type="caution">
    <text evidence="1">The sequence shown here is derived from an EMBL/GenBank/DDBJ whole genome shotgun (WGS) entry which is preliminary data.</text>
</comment>
<proteinExistence type="predicted"/>
<evidence type="ECO:0000313" key="1">
    <source>
        <dbReference type="EMBL" id="KAL3955770.1"/>
    </source>
</evidence>
<gene>
    <name evidence="1" type="ORF">ACCO45_011333</name>
</gene>
<evidence type="ECO:0000313" key="2">
    <source>
        <dbReference type="Proteomes" id="UP001638806"/>
    </source>
</evidence>
<accession>A0ACC4DH99</accession>